<sequence length="102" mass="11073">MADDITSIDIGAASEAFKKISKTTDDLTTAFGKLTTNLAAKYGCWGTDDTGNQFAKEYVKNYNDYIKNGVDLTVQLEQNATDLNQVPAQVSETDQQNADNLG</sequence>
<proteinExistence type="predicted"/>
<reference evidence="2" key="1">
    <citation type="journal article" date="2019" name="Int. J. Syst. Evol. Microbiol.">
        <title>The Global Catalogue of Microorganisms (GCM) 10K type strain sequencing project: providing services to taxonomists for standard genome sequencing and annotation.</title>
        <authorList>
            <consortium name="The Broad Institute Genomics Platform"/>
            <consortium name="The Broad Institute Genome Sequencing Center for Infectious Disease"/>
            <person name="Wu L."/>
            <person name="Ma J."/>
        </authorList>
    </citation>
    <scope>NUCLEOTIDE SEQUENCE [LARGE SCALE GENOMIC DNA]</scope>
    <source>
        <strain evidence="2">CGMCC 4.7645</strain>
    </source>
</reference>
<dbReference type="Proteomes" id="UP001597417">
    <property type="component" value="Unassembled WGS sequence"/>
</dbReference>
<comment type="caution">
    <text evidence="1">The sequence shown here is derived from an EMBL/GenBank/DDBJ whole genome shotgun (WGS) entry which is preliminary data.</text>
</comment>
<gene>
    <name evidence="1" type="ORF">ACFSXZ_30560</name>
</gene>
<accession>A0ABW5G192</accession>
<evidence type="ECO:0000313" key="1">
    <source>
        <dbReference type="EMBL" id="MFD2420679.1"/>
    </source>
</evidence>
<dbReference type="EMBL" id="JBHUKR010000020">
    <property type="protein sequence ID" value="MFD2420679.1"/>
    <property type="molecule type" value="Genomic_DNA"/>
</dbReference>
<keyword evidence="2" id="KW-1185">Reference proteome</keyword>
<dbReference type="RefSeq" id="WP_378268862.1">
    <property type="nucleotide sequence ID" value="NZ_JBHUKR010000020.1"/>
</dbReference>
<organism evidence="1 2">
    <name type="scientific">Amycolatopsis pigmentata</name>
    <dbReference type="NCBI Taxonomy" id="450801"/>
    <lineage>
        <taxon>Bacteria</taxon>
        <taxon>Bacillati</taxon>
        <taxon>Actinomycetota</taxon>
        <taxon>Actinomycetes</taxon>
        <taxon>Pseudonocardiales</taxon>
        <taxon>Pseudonocardiaceae</taxon>
        <taxon>Amycolatopsis</taxon>
    </lineage>
</organism>
<protein>
    <recommendedName>
        <fullName evidence="3">WXG100 family type VII secretion target</fullName>
    </recommendedName>
</protein>
<evidence type="ECO:0000313" key="2">
    <source>
        <dbReference type="Proteomes" id="UP001597417"/>
    </source>
</evidence>
<dbReference type="Gene3D" id="1.10.287.1060">
    <property type="entry name" value="ESAT-6-like"/>
    <property type="match status" value="1"/>
</dbReference>
<name>A0ABW5G192_9PSEU</name>
<evidence type="ECO:0008006" key="3">
    <source>
        <dbReference type="Google" id="ProtNLM"/>
    </source>
</evidence>